<sequence length="84" mass="9096">MGWPRAGPPGYYLLEGLSRASMHGHLGLQLDDPPPSRDQLGVIGRGDTRHLTGVDQLLAAPVVDRLITDLHVPDQFCDRSAGLE</sequence>
<dbReference type="Proteomes" id="UP000070620">
    <property type="component" value="Unassembled WGS sequence"/>
</dbReference>
<name>A0A136PMJ3_9ACTN</name>
<keyword evidence="2" id="KW-1185">Reference proteome</keyword>
<proteinExistence type="predicted"/>
<dbReference type="EMBL" id="LRQV01000101">
    <property type="protein sequence ID" value="KXK59690.1"/>
    <property type="molecule type" value="Genomic_DNA"/>
</dbReference>
<organism evidence="1 2">
    <name type="scientific">Micromonospora rosaria</name>
    <dbReference type="NCBI Taxonomy" id="47874"/>
    <lineage>
        <taxon>Bacteria</taxon>
        <taxon>Bacillati</taxon>
        <taxon>Actinomycetota</taxon>
        <taxon>Actinomycetes</taxon>
        <taxon>Micromonosporales</taxon>
        <taxon>Micromonosporaceae</taxon>
        <taxon>Micromonospora</taxon>
    </lineage>
</organism>
<evidence type="ECO:0000313" key="2">
    <source>
        <dbReference type="Proteomes" id="UP000070620"/>
    </source>
</evidence>
<comment type="caution">
    <text evidence="1">The sequence shown here is derived from an EMBL/GenBank/DDBJ whole genome shotgun (WGS) entry which is preliminary data.</text>
</comment>
<protein>
    <submittedName>
        <fullName evidence="1">Uncharacterized protein</fullName>
    </submittedName>
</protein>
<reference evidence="1 2" key="1">
    <citation type="submission" date="2016-01" db="EMBL/GenBank/DDBJ databases">
        <title>Whole genome sequence and analysis of Micromonospora rosaria DSM 803, which can produce antibacterial substance rosamicin.</title>
        <authorList>
            <person name="Yang H."/>
            <person name="He X."/>
            <person name="Zhu D."/>
        </authorList>
    </citation>
    <scope>NUCLEOTIDE SEQUENCE [LARGE SCALE GENOMIC DNA]</scope>
    <source>
        <strain evidence="1 2">DSM 803</strain>
    </source>
</reference>
<evidence type="ECO:0000313" key="1">
    <source>
        <dbReference type="EMBL" id="KXK59690.1"/>
    </source>
</evidence>
<gene>
    <name evidence="1" type="ORF">AWW66_22920</name>
</gene>
<accession>A0A136PMJ3</accession>
<dbReference type="AlphaFoldDB" id="A0A136PMJ3"/>